<evidence type="ECO:0000256" key="4">
    <source>
        <dbReference type="ARBA" id="ARBA00022975"/>
    </source>
</evidence>
<evidence type="ECO:0000256" key="6">
    <source>
        <dbReference type="HAMAP-Rule" id="MF_00224"/>
    </source>
</evidence>
<comment type="function">
    <text evidence="6">Catalyzes the conversion of dihydroorotate to orotate.</text>
</comment>
<dbReference type="GO" id="GO:0004589">
    <property type="term" value="F:dihydroorotate dehydrogenase (NAD+) activity"/>
    <property type="evidence" value="ECO:0007669"/>
    <property type="project" value="UniProtKB-EC"/>
</dbReference>
<dbReference type="PROSITE" id="PS00912">
    <property type="entry name" value="DHODEHASE_2"/>
    <property type="match status" value="1"/>
</dbReference>
<feature type="binding site" evidence="6">
    <location>
        <position position="163"/>
    </location>
    <ligand>
        <name>FMN</name>
        <dbReference type="ChEBI" id="CHEBI:58210"/>
    </ligand>
</feature>
<feature type="binding site" evidence="6">
    <location>
        <position position="126"/>
    </location>
    <ligand>
        <name>FMN</name>
        <dbReference type="ChEBI" id="CHEBI:58210"/>
    </ligand>
</feature>
<keyword evidence="11" id="KW-1185">Reference proteome</keyword>
<comment type="subcellular location">
    <subcellularLocation>
        <location evidence="6">Cytoplasm</location>
    </subcellularLocation>
</comment>
<feature type="compositionally biased region" description="Low complexity" evidence="8">
    <location>
        <begin position="327"/>
        <end position="350"/>
    </location>
</feature>
<evidence type="ECO:0000313" key="10">
    <source>
        <dbReference type="EMBL" id="MFC0082469.1"/>
    </source>
</evidence>
<feature type="region of interest" description="Disordered" evidence="8">
    <location>
        <begin position="305"/>
        <end position="350"/>
    </location>
</feature>
<feature type="active site" description="Nucleophile" evidence="6">
    <location>
        <position position="129"/>
    </location>
</feature>
<feature type="binding site" evidence="6">
    <location>
        <begin position="68"/>
        <end position="72"/>
    </location>
    <ligand>
        <name>substrate</name>
    </ligand>
</feature>
<comment type="similarity">
    <text evidence="6">Belongs to the dihydroorotate dehydrogenase family. Type 1 subfamily.</text>
</comment>
<keyword evidence="3 6" id="KW-0288">FMN</keyword>
<evidence type="ECO:0000256" key="2">
    <source>
        <dbReference type="ARBA" id="ARBA00022630"/>
    </source>
</evidence>
<feature type="binding site" evidence="6">
    <location>
        <position position="217"/>
    </location>
    <ligand>
        <name>FMN</name>
        <dbReference type="ChEBI" id="CHEBI:58210"/>
    </ligand>
</feature>
<evidence type="ECO:0000313" key="11">
    <source>
        <dbReference type="Proteomes" id="UP001589788"/>
    </source>
</evidence>
<dbReference type="NCBIfam" id="NF005574">
    <property type="entry name" value="PRK07259.1"/>
    <property type="match status" value="1"/>
</dbReference>
<dbReference type="Gene3D" id="3.20.20.70">
    <property type="entry name" value="Aldolase class I"/>
    <property type="match status" value="1"/>
</dbReference>
<dbReference type="EMBL" id="JBHLYQ010000106">
    <property type="protein sequence ID" value="MFC0082469.1"/>
    <property type="molecule type" value="Genomic_DNA"/>
</dbReference>
<feature type="binding site" evidence="6">
    <location>
        <begin position="44"/>
        <end position="45"/>
    </location>
    <ligand>
        <name>FMN</name>
        <dbReference type="ChEBI" id="CHEBI:58210"/>
    </ligand>
</feature>
<dbReference type="PANTHER" id="PTHR48109">
    <property type="entry name" value="DIHYDROOROTATE DEHYDROGENASE (QUINONE), MITOCHONDRIAL-RELATED"/>
    <property type="match status" value="1"/>
</dbReference>
<keyword evidence="6" id="KW-0963">Cytoplasm</keyword>
<dbReference type="InterPro" id="IPR024920">
    <property type="entry name" value="Dihydroorotate_DH_1"/>
</dbReference>
<dbReference type="InterPro" id="IPR005720">
    <property type="entry name" value="Dihydroorotate_DH_cat"/>
</dbReference>
<dbReference type="EC" id="1.3.-.-" evidence="6"/>
<dbReference type="InterPro" id="IPR013785">
    <property type="entry name" value="Aldolase_TIM"/>
</dbReference>
<sequence>MDLATQVGSVALPAPVLTASGTAGFGTELAGAMDFGALGAVVVKSLAHFPWPGNEAPRVVPTPAGMLNAVGLQGPGVAAWRDQQLPALVAGGARVVASIWGRTVEEFGRAAAELAGAPGVLAVEVNVSCPNVEDRRRMFAHSARATAEAVEAAGAAGLPRWAKLSPNVPDVVEIAGAALAGGAEGLVLVNTVLGMAIDPARRAYRLGSGPAGGGLSGPAIRPIAVRAVHDVRAAFPTVGIVGVGGVASGRDAAELLCAGADAVEVGTATFADPGAPLKVLLQLVRWCQRHRVPAVRDLVGSVHRSSAPSSVEAPSGAEASPGDRVGRGVAAAARDPGDVAPPVAPGPDDGSALLAAVRAQLDALDQGMARQTEEVARLGAALAKLAEALLAASEQPAEGRGRP</sequence>
<evidence type="ECO:0000256" key="8">
    <source>
        <dbReference type="SAM" id="MobiDB-lite"/>
    </source>
</evidence>
<evidence type="ECO:0000256" key="3">
    <source>
        <dbReference type="ARBA" id="ARBA00022643"/>
    </source>
</evidence>
<feature type="binding site" evidence="6">
    <location>
        <position position="126"/>
    </location>
    <ligand>
        <name>substrate</name>
    </ligand>
</feature>
<organism evidence="10 11">
    <name type="scientific">Aciditerrimonas ferrireducens</name>
    <dbReference type="NCBI Taxonomy" id="667306"/>
    <lineage>
        <taxon>Bacteria</taxon>
        <taxon>Bacillati</taxon>
        <taxon>Actinomycetota</taxon>
        <taxon>Acidimicrobiia</taxon>
        <taxon>Acidimicrobiales</taxon>
        <taxon>Acidimicrobiaceae</taxon>
        <taxon>Aciditerrimonas</taxon>
    </lineage>
</organism>
<evidence type="ECO:0000259" key="9">
    <source>
        <dbReference type="Pfam" id="PF01180"/>
    </source>
</evidence>
<feature type="coiled-coil region" evidence="7">
    <location>
        <begin position="354"/>
        <end position="388"/>
    </location>
</feature>
<accession>A0ABV6C838</accession>
<feature type="domain" description="Dihydroorotate dehydrogenase catalytic" evidence="9">
    <location>
        <begin position="3"/>
        <end position="282"/>
    </location>
</feature>
<comment type="cofactor">
    <cofactor evidence="6">
        <name>FMN</name>
        <dbReference type="ChEBI" id="CHEBI:58210"/>
    </cofactor>
    <text evidence="6">Binds 1 FMN per subunit.</text>
</comment>
<keyword evidence="5 6" id="KW-0560">Oxidoreductase</keyword>
<feature type="binding site" evidence="6">
    <location>
        <begin position="244"/>
        <end position="245"/>
    </location>
    <ligand>
        <name>FMN</name>
        <dbReference type="ChEBI" id="CHEBI:58210"/>
    </ligand>
</feature>
<proteinExistence type="inferred from homology"/>
<feature type="binding site" evidence="6">
    <location>
        <position position="20"/>
    </location>
    <ligand>
        <name>FMN</name>
        <dbReference type="ChEBI" id="CHEBI:58210"/>
    </ligand>
</feature>
<dbReference type="Proteomes" id="UP001589788">
    <property type="component" value="Unassembled WGS sequence"/>
</dbReference>
<protein>
    <recommendedName>
        <fullName evidence="6">Dihydroorotate dehydrogenase</fullName>
        <shortName evidence="6">DHOD</shortName>
        <shortName evidence="6">DHODase</shortName>
        <shortName evidence="6">DHOdehase</shortName>
        <ecNumber evidence="6">1.3.-.-</ecNumber>
    </recommendedName>
</protein>
<keyword evidence="2 6" id="KW-0285">Flavoprotein</keyword>
<evidence type="ECO:0000256" key="5">
    <source>
        <dbReference type="ARBA" id="ARBA00023002"/>
    </source>
</evidence>
<name>A0ABV6C838_9ACTN</name>
<dbReference type="SUPFAM" id="SSF51395">
    <property type="entry name" value="FMN-linked oxidoreductases"/>
    <property type="match status" value="1"/>
</dbReference>
<dbReference type="InterPro" id="IPR001295">
    <property type="entry name" value="Dihydroorotate_DH_CS"/>
</dbReference>
<dbReference type="PANTHER" id="PTHR48109:SF1">
    <property type="entry name" value="DIHYDROOROTATE DEHYDROGENASE (FUMARATE)"/>
    <property type="match status" value="1"/>
</dbReference>
<feature type="binding site" evidence="6">
    <location>
        <begin position="190"/>
        <end position="191"/>
    </location>
    <ligand>
        <name>substrate</name>
    </ligand>
</feature>
<comment type="pathway">
    <text evidence="1 6">Pyrimidine metabolism; UMP biosynthesis via de novo pathway.</text>
</comment>
<dbReference type="InterPro" id="IPR050074">
    <property type="entry name" value="DHO_dehydrogenase"/>
</dbReference>
<dbReference type="RefSeq" id="WP_377790065.1">
    <property type="nucleotide sequence ID" value="NZ_JBHLYQ010000106.1"/>
</dbReference>
<feature type="binding site" evidence="6">
    <location>
        <begin position="266"/>
        <end position="267"/>
    </location>
    <ligand>
        <name>FMN</name>
        <dbReference type="ChEBI" id="CHEBI:58210"/>
    </ligand>
</feature>
<feature type="binding site" evidence="6">
    <location>
        <position position="44"/>
    </location>
    <ligand>
        <name>substrate</name>
    </ligand>
</feature>
<comment type="catalytic activity">
    <reaction evidence="6">
        <text>(S)-dihydroorotate + A = orotate + AH2</text>
        <dbReference type="Rhea" id="RHEA:18073"/>
        <dbReference type="ChEBI" id="CHEBI:13193"/>
        <dbReference type="ChEBI" id="CHEBI:17499"/>
        <dbReference type="ChEBI" id="CHEBI:30839"/>
        <dbReference type="ChEBI" id="CHEBI:30864"/>
    </reaction>
</comment>
<dbReference type="Pfam" id="PF01180">
    <property type="entry name" value="DHO_dh"/>
    <property type="match status" value="1"/>
</dbReference>
<feature type="binding site" evidence="6">
    <location>
        <position position="189"/>
    </location>
    <ligand>
        <name>FMN</name>
        <dbReference type="ChEBI" id="CHEBI:58210"/>
    </ligand>
</feature>
<comment type="caution">
    <text evidence="10">The sequence shown here is derived from an EMBL/GenBank/DDBJ whole genome shotgun (WGS) entry which is preliminary data.</text>
</comment>
<keyword evidence="4 6" id="KW-0665">Pyrimidine biosynthesis</keyword>
<evidence type="ECO:0000256" key="7">
    <source>
        <dbReference type="SAM" id="Coils"/>
    </source>
</evidence>
<reference evidence="10 11" key="1">
    <citation type="submission" date="2024-09" db="EMBL/GenBank/DDBJ databases">
        <authorList>
            <person name="Sun Q."/>
            <person name="Mori K."/>
        </authorList>
    </citation>
    <scope>NUCLEOTIDE SEQUENCE [LARGE SCALE GENOMIC DNA]</scope>
    <source>
        <strain evidence="10 11">JCM 15389</strain>
    </source>
</reference>
<dbReference type="HAMAP" id="MF_00224">
    <property type="entry name" value="DHO_dh_type1"/>
    <property type="match status" value="1"/>
</dbReference>
<evidence type="ECO:0000256" key="1">
    <source>
        <dbReference type="ARBA" id="ARBA00004725"/>
    </source>
</evidence>
<gene>
    <name evidence="6" type="primary">pyrD</name>
    <name evidence="10" type="ORF">ACFFRE_10040</name>
</gene>
<keyword evidence="7" id="KW-0175">Coiled coil</keyword>
<comment type="caution">
    <text evidence="6">Lacks conserved residue(s) required for the propagation of feature annotation.</text>
</comment>